<evidence type="ECO:0000256" key="2">
    <source>
        <dbReference type="SAM" id="Phobius"/>
    </source>
</evidence>
<keyword evidence="4" id="KW-1185">Reference proteome</keyword>
<keyword evidence="2" id="KW-0472">Membrane</keyword>
<protein>
    <submittedName>
        <fullName evidence="3">Uncharacterized protein</fullName>
    </submittedName>
</protein>
<evidence type="ECO:0000313" key="3">
    <source>
        <dbReference type="EMBL" id="KDO45001.1"/>
    </source>
</evidence>
<dbReference type="AlphaFoldDB" id="A0A067E295"/>
<name>A0A067E295_CITSI</name>
<dbReference type="Proteomes" id="UP000027120">
    <property type="component" value="Unassembled WGS sequence"/>
</dbReference>
<keyword evidence="2" id="KW-1133">Transmembrane helix</keyword>
<gene>
    <name evidence="3" type="ORF">CISIN_1g040289mg</name>
</gene>
<evidence type="ECO:0000256" key="1">
    <source>
        <dbReference type="SAM" id="MobiDB-lite"/>
    </source>
</evidence>
<dbReference type="EMBL" id="KK785279">
    <property type="protein sequence ID" value="KDO45001.1"/>
    <property type="molecule type" value="Genomic_DNA"/>
</dbReference>
<proteinExistence type="predicted"/>
<accession>A0A067E295</accession>
<feature type="region of interest" description="Disordered" evidence="1">
    <location>
        <begin position="1"/>
        <end position="33"/>
    </location>
</feature>
<reference evidence="3 4" key="1">
    <citation type="submission" date="2014-04" db="EMBL/GenBank/DDBJ databases">
        <authorList>
            <consortium name="International Citrus Genome Consortium"/>
            <person name="Gmitter F."/>
            <person name="Chen C."/>
            <person name="Farmerie W."/>
            <person name="Harkins T."/>
            <person name="Desany B."/>
            <person name="Mohiuddin M."/>
            <person name="Kodira C."/>
            <person name="Borodovsky M."/>
            <person name="Lomsadze A."/>
            <person name="Burns P."/>
            <person name="Jenkins J."/>
            <person name="Prochnik S."/>
            <person name="Shu S."/>
            <person name="Chapman J."/>
            <person name="Pitluck S."/>
            <person name="Schmutz J."/>
            <person name="Rokhsar D."/>
        </authorList>
    </citation>
    <scope>NUCLEOTIDE SEQUENCE</scope>
</reference>
<keyword evidence="2" id="KW-0812">Transmembrane</keyword>
<sequence>MMETSESLEEGLIPNPPLLEPTPMITNEIGNGGGMSESDFSTTPAVVFSTLVAICGSFTYGCAVRSIAVFFAVRASQYIFLARLISKCLKIGGFQEQF</sequence>
<evidence type="ECO:0000313" key="4">
    <source>
        <dbReference type="Proteomes" id="UP000027120"/>
    </source>
</evidence>
<organism evidence="3 4">
    <name type="scientific">Citrus sinensis</name>
    <name type="common">Sweet orange</name>
    <name type="synonym">Citrus aurantium var. sinensis</name>
    <dbReference type="NCBI Taxonomy" id="2711"/>
    <lineage>
        <taxon>Eukaryota</taxon>
        <taxon>Viridiplantae</taxon>
        <taxon>Streptophyta</taxon>
        <taxon>Embryophyta</taxon>
        <taxon>Tracheophyta</taxon>
        <taxon>Spermatophyta</taxon>
        <taxon>Magnoliopsida</taxon>
        <taxon>eudicotyledons</taxon>
        <taxon>Gunneridae</taxon>
        <taxon>Pentapetalae</taxon>
        <taxon>rosids</taxon>
        <taxon>malvids</taxon>
        <taxon>Sapindales</taxon>
        <taxon>Rutaceae</taxon>
        <taxon>Aurantioideae</taxon>
        <taxon>Citrus</taxon>
    </lineage>
</organism>
<feature type="transmembrane region" description="Helical" evidence="2">
    <location>
        <begin position="45"/>
        <end position="73"/>
    </location>
</feature>